<organism evidence="2 3">
    <name type="scientific">Trichuris suis</name>
    <name type="common">pig whipworm</name>
    <dbReference type="NCBI Taxonomy" id="68888"/>
    <lineage>
        <taxon>Eukaryota</taxon>
        <taxon>Metazoa</taxon>
        <taxon>Ecdysozoa</taxon>
        <taxon>Nematoda</taxon>
        <taxon>Enoplea</taxon>
        <taxon>Dorylaimia</taxon>
        <taxon>Trichinellida</taxon>
        <taxon>Trichuridae</taxon>
        <taxon>Trichuris</taxon>
    </lineage>
</organism>
<reference evidence="2 3" key="1">
    <citation type="journal article" date="2014" name="Nat. Genet.">
        <title>Genome and transcriptome of the porcine whipworm Trichuris suis.</title>
        <authorList>
            <person name="Jex A.R."/>
            <person name="Nejsum P."/>
            <person name="Schwarz E.M."/>
            <person name="Hu L."/>
            <person name="Young N.D."/>
            <person name="Hall R.S."/>
            <person name="Korhonen P.K."/>
            <person name="Liao S."/>
            <person name="Thamsborg S."/>
            <person name="Xia J."/>
            <person name="Xu P."/>
            <person name="Wang S."/>
            <person name="Scheerlinck J.P."/>
            <person name="Hofmann A."/>
            <person name="Sternberg P.W."/>
            <person name="Wang J."/>
            <person name="Gasser R.B."/>
        </authorList>
    </citation>
    <scope>NUCLEOTIDE SEQUENCE [LARGE SCALE GENOMIC DNA]</scope>
    <source>
        <strain evidence="2">DCEP-RM93M</strain>
    </source>
</reference>
<dbReference type="AlphaFoldDB" id="A0A085MGQ2"/>
<evidence type="ECO:0000256" key="1">
    <source>
        <dbReference type="SAM" id="MobiDB-lite"/>
    </source>
</evidence>
<name>A0A085MGQ2_9BILA</name>
<keyword evidence="3" id="KW-1185">Reference proteome</keyword>
<evidence type="ECO:0000313" key="3">
    <source>
        <dbReference type="Proteomes" id="UP000030764"/>
    </source>
</evidence>
<accession>A0A085MGQ2</accession>
<feature type="region of interest" description="Disordered" evidence="1">
    <location>
        <begin position="22"/>
        <end position="55"/>
    </location>
</feature>
<dbReference type="Proteomes" id="UP000030764">
    <property type="component" value="Unassembled WGS sequence"/>
</dbReference>
<proteinExistence type="predicted"/>
<dbReference type="EMBL" id="KL363194">
    <property type="protein sequence ID" value="KFD56398.1"/>
    <property type="molecule type" value="Genomic_DNA"/>
</dbReference>
<protein>
    <submittedName>
        <fullName evidence="2">Uncharacterized protein</fullName>
    </submittedName>
</protein>
<sequence>MGTERAIEWEPKGLLNCRRRKGERAIEREPKGQLNGSLKAHGRTHSVTQSGNLSRHMKTHQNDMTDAQTFVHEGCLSENQNSKWKV</sequence>
<gene>
    <name evidence="2" type="ORF">M513_02853</name>
</gene>
<evidence type="ECO:0000313" key="2">
    <source>
        <dbReference type="EMBL" id="KFD56398.1"/>
    </source>
</evidence>